<evidence type="ECO:0000259" key="2">
    <source>
        <dbReference type="PROSITE" id="PS50222"/>
    </source>
</evidence>
<dbReference type="Proteomes" id="UP000541444">
    <property type="component" value="Unassembled WGS sequence"/>
</dbReference>
<keyword evidence="4" id="KW-1185">Reference proteome</keyword>
<name>A0A7J7LDE6_9MAGN</name>
<feature type="domain" description="EF-hand" evidence="2">
    <location>
        <begin position="138"/>
        <end position="167"/>
    </location>
</feature>
<protein>
    <recommendedName>
        <fullName evidence="2">EF-hand domain-containing protein</fullName>
    </recommendedName>
</protein>
<dbReference type="OrthoDB" id="5973539at2759"/>
<evidence type="ECO:0000313" key="3">
    <source>
        <dbReference type="EMBL" id="KAF6140608.1"/>
    </source>
</evidence>
<evidence type="ECO:0000313" key="4">
    <source>
        <dbReference type="Proteomes" id="UP000541444"/>
    </source>
</evidence>
<dbReference type="SUPFAM" id="SSF47473">
    <property type="entry name" value="EF-hand"/>
    <property type="match status" value="1"/>
</dbReference>
<sequence>MGRELEHGRRFYEELFREVIVEPSARKEVVRLIAEEEIELEDVRIVEGELIRYGSLGHQVERERFFVGSNLICSVVVNMKTSPVNETSTSGRSAESENVVSDKEGEIRVAKFPDFPGKLNPVVTSINFARRILFIEKKELFKAVDKNGDGVVNIDELANLLAIQQEKEALISSCPVCGEILGNSYVPSSADGRSLQRISSGTFPTTATWNSALEFLIIAAKKPFPDPSLVIVTTSSSFAGSNR</sequence>
<dbReference type="EMBL" id="JACGCM010002358">
    <property type="protein sequence ID" value="KAF6140608.1"/>
    <property type="molecule type" value="Genomic_DNA"/>
</dbReference>
<dbReference type="PROSITE" id="PS50222">
    <property type="entry name" value="EF_HAND_2"/>
    <property type="match status" value="1"/>
</dbReference>
<gene>
    <name evidence="3" type="ORF">GIB67_013901</name>
</gene>
<dbReference type="AlphaFoldDB" id="A0A7J7LDE6"/>
<evidence type="ECO:0000256" key="1">
    <source>
        <dbReference type="ARBA" id="ARBA00022837"/>
    </source>
</evidence>
<keyword evidence="1" id="KW-0106">Calcium</keyword>
<proteinExistence type="predicted"/>
<dbReference type="GO" id="GO:0005509">
    <property type="term" value="F:calcium ion binding"/>
    <property type="evidence" value="ECO:0007669"/>
    <property type="project" value="InterPro"/>
</dbReference>
<accession>A0A7J7LDE6</accession>
<dbReference type="InterPro" id="IPR002048">
    <property type="entry name" value="EF_hand_dom"/>
</dbReference>
<dbReference type="InterPro" id="IPR018247">
    <property type="entry name" value="EF_Hand_1_Ca_BS"/>
</dbReference>
<comment type="caution">
    <text evidence="3">The sequence shown here is derived from an EMBL/GenBank/DDBJ whole genome shotgun (WGS) entry which is preliminary data.</text>
</comment>
<reference evidence="3 4" key="1">
    <citation type="journal article" date="2020" name="IScience">
        <title>Genome Sequencing of the Endangered Kingdonia uniflora (Circaeasteraceae, Ranunculales) Reveals Potential Mechanisms of Evolutionary Specialization.</title>
        <authorList>
            <person name="Sun Y."/>
            <person name="Deng T."/>
            <person name="Zhang A."/>
            <person name="Moore M.J."/>
            <person name="Landis J.B."/>
            <person name="Lin N."/>
            <person name="Zhang H."/>
            <person name="Zhang X."/>
            <person name="Huang J."/>
            <person name="Zhang X."/>
            <person name="Sun H."/>
            <person name="Wang H."/>
        </authorList>
    </citation>
    <scope>NUCLEOTIDE SEQUENCE [LARGE SCALE GENOMIC DNA]</scope>
    <source>
        <strain evidence="3">TB1705</strain>
        <tissue evidence="3">Leaf</tissue>
    </source>
</reference>
<organism evidence="3 4">
    <name type="scientific">Kingdonia uniflora</name>
    <dbReference type="NCBI Taxonomy" id="39325"/>
    <lineage>
        <taxon>Eukaryota</taxon>
        <taxon>Viridiplantae</taxon>
        <taxon>Streptophyta</taxon>
        <taxon>Embryophyta</taxon>
        <taxon>Tracheophyta</taxon>
        <taxon>Spermatophyta</taxon>
        <taxon>Magnoliopsida</taxon>
        <taxon>Ranunculales</taxon>
        <taxon>Circaeasteraceae</taxon>
        <taxon>Kingdonia</taxon>
    </lineage>
</organism>
<dbReference type="InterPro" id="IPR011992">
    <property type="entry name" value="EF-hand-dom_pair"/>
</dbReference>
<dbReference type="PROSITE" id="PS00018">
    <property type="entry name" value="EF_HAND_1"/>
    <property type="match status" value="1"/>
</dbReference>